<evidence type="ECO:0000313" key="2">
    <source>
        <dbReference type="Proteomes" id="UP000276133"/>
    </source>
</evidence>
<accession>A0A3M7SVJ4</accession>
<proteinExistence type="predicted"/>
<dbReference type="EMBL" id="REGN01000700">
    <property type="protein sequence ID" value="RNA39851.1"/>
    <property type="molecule type" value="Genomic_DNA"/>
</dbReference>
<dbReference type="AlphaFoldDB" id="A0A3M7SVJ4"/>
<comment type="caution">
    <text evidence="1">The sequence shown here is derived from an EMBL/GenBank/DDBJ whole genome shotgun (WGS) entry which is preliminary data.</text>
</comment>
<name>A0A3M7SVJ4_BRAPC</name>
<protein>
    <submittedName>
        <fullName evidence="1">Uncharacterized protein</fullName>
    </submittedName>
</protein>
<keyword evidence="2" id="KW-1185">Reference proteome</keyword>
<organism evidence="1 2">
    <name type="scientific">Brachionus plicatilis</name>
    <name type="common">Marine rotifer</name>
    <name type="synonym">Brachionus muelleri</name>
    <dbReference type="NCBI Taxonomy" id="10195"/>
    <lineage>
        <taxon>Eukaryota</taxon>
        <taxon>Metazoa</taxon>
        <taxon>Spiralia</taxon>
        <taxon>Gnathifera</taxon>
        <taxon>Rotifera</taxon>
        <taxon>Eurotatoria</taxon>
        <taxon>Monogononta</taxon>
        <taxon>Pseudotrocha</taxon>
        <taxon>Ploima</taxon>
        <taxon>Brachionidae</taxon>
        <taxon>Brachionus</taxon>
    </lineage>
</organism>
<reference evidence="1 2" key="1">
    <citation type="journal article" date="2018" name="Sci. Rep.">
        <title>Genomic signatures of local adaptation to the degree of environmental predictability in rotifers.</title>
        <authorList>
            <person name="Franch-Gras L."/>
            <person name="Hahn C."/>
            <person name="Garcia-Roger E.M."/>
            <person name="Carmona M.J."/>
            <person name="Serra M."/>
            <person name="Gomez A."/>
        </authorList>
    </citation>
    <scope>NUCLEOTIDE SEQUENCE [LARGE SCALE GENOMIC DNA]</scope>
    <source>
        <strain evidence="1">HYR1</strain>
    </source>
</reference>
<evidence type="ECO:0000313" key="1">
    <source>
        <dbReference type="EMBL" id="RNA39851.1"/>
    </source>
</evidence>
<sequence>MIVLKKIFYSCGSVHNLTYENYHWQNLSVDTIIRIRQIYINYLEANQTLSSHKDGSVWLTIKYFFFDTLQ</sequence>
<gene>
    <name evidence="1" type="ORF">BpHYR1_044389</name>
</gene>
<dbReference type="Proteomes" id="UP000276133">
    <property type="component" value="Unassembled WGS sequence"/>
</dbReference>